<protein>
    <recommendedName>
        <fullName evidence="4">Secreted protein</fullName>
    </recommendedName>
</protein>
<proteinExistence type="predicted"/>
<accession>A0A6B0TUQ0</accession>
<organism evidence="3">
    <name type="scientific">Ixodes ricinus</name>
    <name type="common">Common tick</name>
    <name type="synonym">Acarus ricinus</name>
    <dbReference type="NCBI Taxonomy" id="34613"/>
    <lineage>
        <taxon>Eukaryota</taxon>
        <taxon>Metazoa</taxon>
        <taxon>Ecdysozoa</taxon>
        <taxon>Arthropoda</taxon>
        <taxon>Chelicerata</taxon>
        <taxon>Arachnida</taxon>
        <taxon>Acari</taxon>
        <taxon>Parasitiformes</taxon>
        <taxon>Ixodida</taxon>
        <taxon>Ixodoidea</taxon>
        <taxon>Ixodidae</taxon>
        <taxon>Ixodinae</taxon>
        <taxon>Ixodes</taxon>
    </lineage>
</organism>
<evidence type="ECO:0000313" key="3">
    <source>
        <dbReference type="EMBL" id="MXU83759.1"/>
    </source>
</evidence>
<evidence type="ECO:0000256" key="2">
    <source>
        <dbReference type="SAM" id="SignalP"/>
    </source>
</evidence>
<feature type="transmembrane region" description="Helical" evidence="1">
    <location>
        <begin position="24"/>
        <end position="43"/>
    </location>
</feature>
<evidence type="ECO:0008006" key="4">
    <source>
        <dbReference type="Google" id="ProtNLM"/>
    </source>
</evidence>
<keyword evidence="1" id="KW-1133">Transmembrane helix</keyword>
<reference evidence="3" key="1">
    <citation type="submission" date="2019-12" db="EMBL/GenBank/DDBJ databases">
        <title>An insight into the sialome of adult female Ixodes ricinus ticks feeding for 6 days.</title>
        <authorList>
            <person name="Perner J."/>
            <person name="Ribeiro J.M.C."/>
        </authorList>
    </citation>
    <scope>NUCLEOTIDE SEQUENCE</scope>
    <source>
        <strain evidence="3">Semi-engorged</strain>
        <tissue evidence="3">Salivary glands</tissue>
    </source>
</reference>
<evidence type="ECO:0000256" key="1">
    <source>
        <dbReference type="SAM" id="Phobius"/>
    </source>
</evidence>
<keyword evidence="1" id="KW-0472">Membrane</keyword>
<feature type="signal peptide" evidence="2">
    <location>
        <begin position="1"/>
        <end position="16"/>
    </location>
</feature>
<sequence length="77" mass="8650">MCLHFCFVFLLAHGLGCMLFVTHMHSNTAISIAMCALLFFKFFKRASHCLSEGAFSVCDTDARSCRNKAMRRSPKAL</sequence>
<keyword evidence="2" id="KW-0732">Signal</keyword>
<feature type="chain" id="PRO_5041739171" description="Secreted protein" evidence="2">
    <location>
        <begin position="17"/>
        <end position="77"/>
    </location>
</feature>
<dbReference type="AlphaFoldDB" id="A0A6B0TUQ0"/>
<dbReference type="EMBL" id="GIFC01001676">
    <property type="protein sequence ID" value="MXU83759.1"/>
    <property type="molecule type" value="Transcribed_RNA"/>
</dbReference>
<keyword evidence="1" id="KW-0812">Transmembrane</keyword>
<name>A0A6B0TUQ0_IXORI</name>